<dbReference type="Proteomes" id="UP001165685">
    <property type="component" value="Unassembled WGS sequence"/>
</dbReference>
<keyword evidence="2" id="KW-0503">Monooxygenase</keyword>
<evidence type="ECO:0000313" key="4">
    <source>
        <dbReference type="Proteomes" id="UP001165685"/>
    </source>
</evidence>
<organism evidence="3 4">
    <name type="scientific">Nocardiopsis suaedae</name>
    <dbReference type="NCBI Taxonomy" id="3018444"/>
    <lineage>
        <taxon>Bacteria</taxon>
        <taxon>Bacillati</taxon>
        <taxon>Actinomycetota</taxon>
        <taxon>Actinomycetes</taxon>
        <taxon>Streptosporangiales</taxon>
        <taxon>Nocardiopsidaceae</taxon>
        <taxon>Nocardiopsis</taxon>
    </lineage>
</organism>
<evidence type="ECO:0000313" key="3">
    <source>
        <dbReference type="EMBL" id="MDA2807802.1"/>
    </source>
</evidence>
<dbReference type="PRINTS" id="PR00385">
    <property type="entry name" value="P450"/>
</dbReference>
<keyword evidence="2" id="KW-0479">Metal-binding</keyword>
<accession>A0ABT4TT16</accession>
<keyword evidence="2" id="KW-0408">Iron</keyword>
<dbReference type="PANTHER" id="PTHR46696">
    <property type="entry name" value="P450, PUTATIVE (EUROFUNG)-RELATED"/>
    <property type="match status" value="1"/>
</dbReference>
<dbReference type="InterPro" id="IPR002397">
    <property type="entry name" value="Cyt_P450_B"/>
</dbReference>
<proteinExistence type="inferred from homology"/>
<name>A0ABT4TT16_9ACTN</name>
<dbReference type="PANTHER" id="PTHR46696:SF1">
    <property type="entry name" value="CYTOCHROME P450 YJIB-RELATED"/>
    <property type="match status" value="1"/>
</dbReference>
<dbReference type="SUPFAM" id="SSF48264">
    <property type="entry name" value="Cytochrome P450"/>
    <property type="match status" value="1"/>
</dbReference>
<sequence length="398" mass="43755">MPDAAAFPFPSDHPLTPAPALAEARKDGVPVRVRLPFGDPAWLVTRYEDAKDVLSNPRFGRDAGRAGIPEERTARIGPIDVSNRTIMNMDPPRHTQVRGLVGKVFTPRRVERLRPWTRGVADRLVQEMRDQGPPGDLVRDLALPLPIEVICELLGVPSSDRHSFHAWSDAFLSTTDSTDRVQENQARIDAYLTEMASLRRDDPDGGLVGALAREHHEGSRLTEEELLGLLRALLIAGHETTASLVPGFFYLLLKEDGFARLVADPGLVPGAVEELLRLVPLIRPGSFTRYALEDTEVGGVRVPAGDQVIVELSAANRDPDAFSDPDRLDFDRGRTPHLAFGHGIHHCVGASLARMELQVALEAMAEGLPGLHPAAPLDDLRWNEERFVRSAEAFPVAW</sequence>
<keyword evidence="2" id="KW-0349">Heme</keyword>
<dbReference type="EMBL" id="JAQFWP010000063">
    <property type="protein sequence ID" value="MDA2807802.1"/>
    <property type="molecule type" value="Genomic_DNA"/>
</dbReference>
<dbReference type="RefSeq" id="WP_270680424.1">
    <property type="nucleotide sequence ID" value="NZ_JAQFWP010000063.1"/>
</dbReference>
<evidence type="ECO:0000256" key="2">
    <source>
        <dbReference type="RuleBase" id="RU000461"/>
    </source>
</evidence>
<gene>
    <name evidence="3" type="ORF">O4U47_25050</name>
</gene>
<dbReference type="PRINTS" id="PR00359">
    <property type="entry name" value="BP450"/>
</dbReference>
<dbReference type="Pfam" id="PF00067">
    <property type="entry name" value="p450"/>
    <property type="match status" value="1"/>
</dbReference>
<dbReference type="Gene3D" id="1.10.630.10">
    <property type="entry name" value="Cytochrome P450"/>
    <property type="match status" value="1"/>
</dbReference>
<dbReference type="PROSITE" id="PS00086">
    <property type="entry name" value="CYTOCHROME_P450"/>
    <property type="match status" value="1"/>
</dbReference>
<comment type="similarity">
    <text evidence="1 2">Belongs to the cytochrome P450 family.</text>
</comment>
<comment type="caution">
    <text evidence="3">The sequence shown here is derived from an EMBL/GenBank/DDBJ whole genome shotgun (WGS) entry which is preliminary data.</text>
</comment>
<dbReference type="InterPro" id="IPR001128">
    <property type="entry name" value="Cyt_P450"/>
</dbReference>
<dbReference type="CDD" id="cd11031">
    <property type="entry name" value="Cyp158A-like"/>
    <property type="match status" value="1"/>
</dbReference>
<dbReference type="InterPro" id="IPR036396">
    <property type="entry name" value="Cyt_P450_sf"/>
</dbReference>
<evidence type="ECO:0000256" key="1">
    <source>
        <dbReference type="ARBA" id="ARBA00010617"/>
    </source>
</evidence>
<dbReference type="InterPro" id="IPR017972">
    <property type="entry name" value="Cyt_P450_CS"/>
</dbReference>
<reference evidence="3" key="1">
    <citation type="submission" date="2023-01" db="EMBL/GenBank/DDBJ databases">
        <title>Draft genome sequence of Nocardiopsis sp. LSu2-4 isolated from halophytes.</title>
        <authorList>
            <person name="Duangmal K."/>
            <person name="Chantavorakit T."/>
        </authorList>
    </citation>
    <scope>NUCLEOTIDE SEQUENCE</scope>
    <source>
        <strain evidence="3">LSu2-4</strain>
    </source>
</reference>
<keyword evidence="2" id="KW-0560">Oxidoreductase</keyword>
<protein>
    <submittedName>
        <fullName evidence="3">Cytochrome P450</fullName>
    </submittedName>
</protein>
<keyword evidence="4" id="KW-1185">Reference proteome</keyword>